<name>A0AAT9HNM7_9ACTN</name>
<organism evidence="1">
    <name type="scientific">Streptomyces haneummycinicus</name>
    <dbReference type="NCBI Taxonomy" id="3074435"/>
    <lineage>
        <taxon>Bacteria</taxon>
        <taxon>Bacillati</taxon>
        <taxon>Actinomycetota</taxon>
        <taxon>Actinomycetes</taxon>
        <taxon>Kitasatosporales</taxon>
        <taxon>Streptomycetaceae</taxon>
        <taxon>Streptomyces</taxon>
    </lineage>
</organism>
<accession>A0AAT9HNM7</accession>
<sequence length="62" mass="7024">MTAHDFTEQYRARERLQLVNEASIRIGTTLDVTRTAQELAEVCARARRLRQRGPAGARGARQ</sequence>
<evidence type="ECO:0000313" key="1">
    <source>
        <dbReference type="EMBL" id="BFO18938.1"/>
    </source>
</evidence>
<gene>
    <name evidence="1" type="ORF">SHKM778_53260</name>
</gene>
<protein>
    <submittedName>
        <fullName evidence="1">Uncharacterized protein</fullName>
    </submittedName>
</protein>
<dbReference type="EMBL" id="AP035768">
    <property type="protein sequence ID" value="BFO18938.1"/>
    <property type="molecule type" value="Genomic_DNA"/>
</dbReference>
<reference evidence="1" key="2">
    <citation type="submission" date="2024-07" db="EMBL/GenBank/DDBJ databases">
        <title>Streptomyces haneummycinica sp. nov., a new antibiotic-producing actinobacterium isolated from marine sediment.</title>
        <authorList>
            <person name="Uemura M."/>
            <person name="Hamada M."/>
            <person name="Hirano S."/>
            <person name="Kobayashi K."/>
            <person name="Ohshiro T."/>
            <person name="Kobayashi T."/>
            <person name="Terahara T."/>
        </authorList>
    </citation>
    <scope>NUCLEOTIDE SEQUENCE</scope>
    <source>
        <strain evidence="1">KM77-8</strain>
    </source>
</reference>
<dbReference type="AlphaFoldDB" id="A0AAT9HNM7"/>
<reference evidence="1" key="1">
    <citation type="submission" date="2024-06" db="EMBL/GenBank/DDBJ databases">
        <authorList>
            <consortium name="consrtm"/>
            <person name="Uemura M."/>
            <person name="Terahara T."/>
        </authorList>
    </citation>
    <scope>NUCLEOTIDE SEQUENCE</scope>
    <source>
        <strain evidence="1">KM77-8</strain>
    </source>
</reference>
<proteinExistence type="predicted"/>